<name>A0A2N5MA74_9BACI</name>
<keyword evidence="3" id="KW-1185">Reference proteome</keyword>
<organism evidence="2 3">
    <name type="scientific">Peribacillus deserti</name>
    <dbReference type="NCBI Taxonomy" id="673318"/>
    <lineage>
        <taxon>Bacteria</taxon>
        <taxon>Bacillati</taxon>
        <taxon>Bacillota</taxon>
        <taxon>Bacilli</taxon>
        <taxon>Bacillales</taxon>
        <taxon>Bacillaceae</taxon>
        <taxon>Peribacillus</taxon>
    </lineage>
</organism>
<comment type="caution">
    <text evidence="2">The sequence shown here is derived from an EMBL/GenBank/DDBJ whole genome shotgun (WGS) entry which is preliminary data.</text>
</comment>
<evidence type="ECO:0000313" key="3">
    <source>
        <dbReference type="Proteomes" id="UP000234748"/>
    </source>
</evidence>
<dbReference type="EMBL" id="PGUY01000010">
    <property type="protein sequence ID" value="PLT31264.1"/>
    <property type="molecule type" value="Genomic_DNA"/>
</dbReference>
<protein>
    <submittedName>
        <fullName evidence="2">Uncharacterized protein</fullName>
    </submittedName>
</protein>
<gene>
    <name evidence="2" type="ORF">CUU66_03555</name>
</gene>
<dbReference type="Proteomes" id="UP000234748">
    <property type="component" value="Unassembled WGS sequence"/>
</dbReference>
<reference evidence="2 3" key="1">
    <citation type="submission" date="2017-11" db="EMBL/GenBank/DDBJ databases">
        <title>Comparitive Functional Genomics of Dry Heat Resistant strains isolated from the Viking Spacecraft.</title>
        <authorList>
            <person name="Seuylemezian A."/>
            <person name="Cooper K."/>
            <person name="Vaishampayan P."/>
        </authorList>
    </citation>
    <scope>NUCLEOTIDE SEQUENCE [LARGE SCALE GENOMIC DNA]</scope>
    <source>
        <strain evidence="2 3">V1-29</strain>
    </source>
</reference>
<feature type="transmembrane region" description="Helical" evidence="1">
    <location>
        <begin position="43"/>
        <end position="65"/>
    </location>
</feature>
<evidence type="ECO:0000256" key="1">
    <source>
        <dbReference type="SAM" id="Phobius"/>
    </source>
</evidence>
<sequence>MVSEGSYFFPMSFTFRARLRKKLKKWYSSTSLTTSAQFYKLHLGYLLICFTYFASTGDILIIFFINYTHI</sequence>
<keyword evidence="1" id="KW-1133">Transmembrane helix</keyword>
<keyword evidence="1" id="KW-0472">Membrane</keyword>
<evidence type="ECO:0000313" key="2">
    <source>
        <dbReference type="EMBL" id="PLT31264.1"/>
    </source>
</evidence>
<proteinExistence type="predicted"/>
<dbReference type="AlphaFoldDB" id="A0A2N5MA74"/>
<accession>A0A2N5MA74</accession>
<keyword evidence="1" id="KW-0812">Transmembrane</keyword>